<protein>
    <recommendedName>
        <fullName evidence="2">Helix-turn-helix domain-containing protein</fullName>
    </recommendedName>
</protein>
<reference evidence="3 4" key="1">
    <citation type="journal article" date="2015" name="Sci. Rep.">
        <title>Unraveling adaptation of Pontibacter korlensis to radiation and infertility in desert through complete genome and comparative transcriptomic analysis.</title>
        <authorList>
            <person name="Dai J."/>
            <person name="Dai W."/>
            <person name="Qiu C."/>
            <person name="Yang Z."/>
            <person name="Zhang Y."/>
            <person name="Zhou M."/>
            <person name="Zhang L."/>
            <person name="Fang C."/>
            <person name="Gao Q."/>
            <person name="Yang Q."/>
            <person name="Li X."/>
            <person name="Wang Z."/>
            <person name="Wang Z."/>
            <person name="Jia Z."/>
            <person name="Chen X."/>
        </authorList>
    </citation>
    <scope>NUCLEOTIDE SEQUENCE [LARGE SCALE GENOMIC DNA]</scope>
    <source>
        <strain evidence="3 4">X14-1T</strain>
    </source>
</reference>
<feature type="region of interest" description="Disordered" evidence="1">
    <location>
        <begin position="91"/>
        <end position="112"/>
    </location>
</feature>
<feature type="compositionally biased region" description="Polar residues" evidence="1">
    <location>
        <begin position="98"/>
        <end position="112"/>
    </location>
</feature>
<dbReference type="EMBL" id="CP009621">
    <property type="protein sequence ID" value="AKD04315.1"/>
    <property type="molecule type" value="Genomic_DNA"/>
</dbReference>
<dbReference type="PATRIC" id="fig|400092.3.peg.3501"/>
<dbReference type="Proteomes" id="UP000033109">
    <property type="component" value="Chromosome"/>
</dbReference>
<evidence type="ECO:0000259" key="2">
    <source>
        <dbReference type="Pfam" id="PF12728"/>
    </source>
</evidence>
<name>A0A0E3ZGR0_9BACT</name>
<proteinExistence type="predicted"/>
<dbReference type="STRING" id="400092.PKOR_15985"/>
<dbReference type="SUPFAM" id="SSF46955">
    <property type="entry name" value="Putative DNA-binding domain"/>
    <property type="match status" value="1"/>
</dbReference>
<dbReference type="InterPro" id="IPR010093">
    <property type="entry name" value="SinI_DNA-bd"/>
</dbReference>
<evidence type="ECO:0000256" key="1">
    <source>
        <dbReference type="SAM" id="MobiDB-lite"/>
    </source>
</evidence>
<dbReference type="HOGENOM" id="CLU_2143543_0_0_10"/>
<keyword evidence="4" id="KW-1185">Reference proteome</keyword>
<sequence>MQQFSFNLTQEAIEAIAQRTAQILRDDKLKNSQPTPEAEEPISIKEVCSLLKVSRPTLHSWMAQGTIPFHRKGRRVYLFKSEVLASLEEPRRLVNSRGRGNNGCTTPANKAA</sequence>
<dbReference type="InterPro" id="IPR041657">
    <property type="entry name" value="HTH_17"/>
</dbReference>
<dbReference type="OrthoDB" id="798073at2"/>
<dbReference type="Gene3D" id="1.10.1660.10">
    <property type="match status" value="1"/>
</dbReference>
<dbReference type="NCBIfam" id="TIGR01764">
    <property type="entry name" value="excise"/>
    <property type="match status" value="1"/>
</dbReference>
<gene>
    <name evidence="3" type="ORF">PKOR_15985</name>
</gene>
<evidence type="ECO:0000313" key="3">
    <source>
        <dbReference type="EMBL" id="AKD04315.1"/>
    </source>
</evidence>
<dbReference type="InterPro" id="IPR009061">
    <property type="entry name" value="DNA-bd_dom_put_sf"/>
</dbReference>
<evidence type="ECO:0000313" key="4">
    <source>
        <dbReference type="Proteomes" id="UP000033109"/>
    </source>
</evidence>
<dbReference type="RefSeq" id="WP_046312062.1">
    <property type="nucleotide sequence ID" value="NZ_CBCSCY010000018.1"/>
</dbReference>
<dbReference type="AlphaFoldDB" id="A0A0E3ZGR0"/>
<accession>A0A0E3ZGR0</accession>
<dbReference type="Pfam" id="PF12728">
    <property type="entry name" value="HTH_17"/>
    <property type="match status" value="1"/>
</dbReference>
<feature type="domain" description="Helix-turn-helix" evidence="2">
    <location>
        <begin position="43"/>
        <end position="89"/>
    </location>
</feature>
<dbReference type="GO" id="GO:0003677">
    <property type="term" value="F:DNA binding"/>
    <property type="evidence" value="ECO:0007669"/>
    <property type="project" value="InterPro"/>
</dbReference>
<dbReference type="KEGG" id="pko:PKOR_15985"/>
<organism evidence="3 4">
    <name type="scientific">Pontibacter korlensis</name>
    <dbReference type="NCBI Taxonomy" id="400092"/>
    <lineage>
        <taxon>Bacteria</taxon>
        <taxon>Pseudomonadati</taxon>
        <taxon>Bacteroidota</taxon>
        <taxon>Cytophagia</taxon>
        <taxon>Cytophagales</taxon>
        <taxon>Hymenobacteraceae</taxon>
        <taxon>Pontibacter</taxon>
    </lineage>
</organism>